<gene>
    <name evidence="8" type="ORF">T459_17001</name>
</gene>
<dbReference type="Proteomes" id="UP000222542">
    <property type="component" value="Unassembled WGS sequence"/>
</dbReference>
<dbReference type="CDD" id="cd00018">
    <property type="entry name" value="AP2"/>
    <property type="match status" value="1"/>
</dbReference>
<protein>
    <recommendedName>
        <fullName evidence="7">AP2/ERF domain-containing protein</fullName>
    </recommendedName>
</protein>
<comment type="subcellular location">
    <subcellularLocation>
        <location evidence="1">Nucleus</location>
    </subcellularLocation>
</comment>
<dbReference type="EMBL" id="AYRZ02000006">
    <property type="protein sequence ID" value="PHT78949.1"/>
    <property type="molecule type" value="Genomic_DNA"/>
</dbReference>
<accession>A0A2G2ZAE7</accession>
<dbReference type="Gramene" id="PHT78949">
    <property type="protein sequence ID" value="PHT78949"/>
    <property type="gene ID" value="T459_17001"/>
</dbReference>
<evidence type="ECO:0000256" key="1">
    <source>
        <dbReference type="ARBA" id="ARBA00004123"/>
    </source>
</evidence>
<name>A0A2G2ZAE7_CAPAN</name>
<dbReference type="PANTHER" id="PTHR31677:SF127">
    <property type="entry name" value="AP2_ERF DOMAIN-CONTAINING PROTEIN"/>
    <property type="match status" value="1"/>
</dbReference>
<reference evidence="8 9" key="2">
    <citation type="journal article" date="2017" name="Genome Biol.">
        <title>New reference genome sequences of hot pepper reveal the massive evolution of plant disease-resistance genes by retroduplication.</title>
        <authorList>
            <person name="Kim S."/>
            <person name="Park J."/>
            <person name="Yeom S.I."/>
            <person name="Kim Y.M."/>
            <person name="Seo E."/>
            <person name="Kim K.T."/>
            <person name="Kim M.S."/>
            <person name="Lee J.M."/>
            <person name="Cheong K."/>
            <person name="Shin H.S."/>
            <person name="Kim S.B."/>
            <person name="Han K."/>
            <person name="Lee J."/>
            <person name="Park M."/>
            <person name="Lee H.A."/>
            <person name="Lee H.Y."/>
            <person name="Lee Y."/>
            <person name="Oh S."/>
            <person name="Lee J.H."/>
            <person name="Choi E."/>
            <person name="Choi E."/>
            <person name="Lee S.E."/>
            <person name="Jeon J."/>
            <person name="Kim H."/>
            <person name="Choi G."/>
            <person name="Song H."/>
            <person name="Lee J."/>
            <person name="Lee S.C."/>
            <person name="Kwon J.K."/>
            <person name="Lee H.Y."/>
            <person name="Koo N."/>
            <person name="Hong Y."/>
            <person name="Kim R.W."/>
            <person name="Kang W.H."/>
            <person name="Huh J.H."/>
            <person name="Kang B.C."/>
            <person name="Yang T.J."/>
            <person name="Lee Y.H."/>
            <person name="Bennetzen J.L."/>
            <person name="Choi D."/>
        </authorList>
    </citation>
    <scope>NUCLEOTIDE SEQUENCE [LARGE SCALE GENOMIC DNA]</scope>
    <source>
        <strain evidence="9">cv. CM334</strain>
    </source>
</reference>
<dbReference type="InterPro" id="IPR036955">
    <property type="entry name" value="AP2/ERF_dom_sf"/>
</dbReference>
<dbReference type="InterPro" id="IPR001471">
    <property type="entry name" value="AP2/ERF_dom"/>
</dbReference>
<dbReference type="AlphaFoldDB" id="A0A2G2ZAE7"/>
<dbReference type="GO" id="GO:0009873">
    <property type="term" value="P:ethylene-activated signaling pathway"/>
    <property type="evidence" value="ECO:0007669"/>
    <property type="project" value="UniProtKB-KW"/>
</dbReference>
<keyword evidence="3" id="KW-0805">Transcription regulation</keyword>
<comment type="caution">
    <text evidence="8">The sequence shown here is derived from an EMBL/GenBank/DDBJ whole genome shotgun (WGS) entry which is preliminary data.</text>
</comment>
<dbReference type="GO" id="GO:0000976">
    <property type="term" value="F:transcription cis-regulatory region binding"/>
    <property type="evidence" value="ECO:0000318"/>
    <property type="project" value="GO_Central"/>
</dbReference>
<dbReference type="OMA" id="MWRNTTA"/>
<evidence type="ECO:0000256" key="4">
    <source>
        <dbReference type="ARBA" id="ARBA00023125"/>
    </source>
</evidence>
<feature type="domain" description="AP2/ERF" evidence="7">
    <location>
        <begin position="1"/>
        <end position="56"/>
    </location>
</feature>
<keyword evidence="5" id="KW-0804">Transcription</keyword>
<evidence type="ECO:0000256" key="6">
    <source>
        <dbReference type="ARBA" id="ARBA00023242"/>
    </source>
</evidence>
<dbReference type="SMART" id="SM00380">
    <property type="entry name" value="AP2"/>
    <property type="match status" value="1"/>
</dbReference>
<dbReference type="PROSITE" id="PS51032">
    <property type="entry name" value="AP2_ERF"/>
    <property type="match status" value="1"/>
</dbReference>
<dbReference type="SUPFAM" id="SSF54171">
    <property type="entry name" value="DNA-binding domain"/>
    <property type="match status" value="1"/>
</dbReference>
<dbReference type="PANTHER" id="PTHR31677">
    <property type="entry name" value="AP2 DOMAIN CLASS TRANSCRIPTION FACTOR"/>
    <property type="match status" value="1"/>
</dbReference>
<keyword evidence="2" id="KW-0936">Ethylene signaling pathway</keyword>
<organism evidence="8 9">
    <name type="scientific">Capsicum annuum</name>
    <name type="common">Capsicum pepper</name>
    <dbReference type="NCBI Taxonomy" id="4072"/>
    <lineage>
        <taxon>Eukaryota</taxon>
        <taxon>Viridiplantae</taxon>
        <taxon>Streptophyta</taxon>
        <taxon>Embryophyta</taxon>
        <taxon>Tracheophyta</taxon>
        <taxon>Spermatophyta</taxon>
        <taxon>Magnoliopsida</taxon>
        <taxon>eudicotyledons</taxon>
        <taxon>Gunneridae</taxon>
        <taxon>Pentapetalae</taxon>
        <taxon>asterids</taxon>
        <taxon>lamiids</taxon>
        <taxon>Solanales</taxon>
        <taxon>Solanaceae</taxon>
        <taxon>Solanoideae</taxon>
        <taxon>Capsiceae</taxon>
        <taxon>Capsicum</taxon>
    </lineage>
</organism>
<keyword evidence="9" id="KW-1185">Reference proteome</keyword>
<dbReference type="InterPro" id="IPR016177">
    <property type="entry name" value="DNA-bd_dom_sf"/>
</dbReference>
<keyword evidence="4" id="KW-0238">DNA-binding</keyword>
<dbReference type="GO" id="GO:0003700">
    <property type="term" value="F:DNA-binding transcription factor activity"/>
    <property type="evidence" value="ECO:0000318"/>
    <property type="project" value="GO_Central"/>
</dbReference>
<keyword evidence="6" id="KW-0539">Nucleus</keyword>
<evidence type="ECO:0000313" key="9">
    <source>
        <dbReference type="Proteomes" id="UP000222542"/>
    </source>
</evidence>
<dbReference type="GO" id="GO:0010104">
    <property type="term" value="P:regulation of ethylene-activated signaling pathway"/>
    <property type="evidence" value="ECO:0000318"/>
    <property type="project" value="GO_Central"/>
</dbReference>
<evidence type="ECO:0000256" key="3">
    <source>
        <dbReference type="ARBA" id="ARBA00023015"/>
    </source>
</evidence>
<evidence type="ECO:0000256" key="2">
    <source>
        <dbReference type="ARBA" id="ARBA00022745"/>
    </source>
</evidence>
<sequence length="168" mass="19300">MVMTTKEHEDGDGEIREPTRGKRVWLGTYDTPEEAAKVFDKATVKLKGSDAITNFLRILTMELTVMETESVTDCGEKSDDVVVLSPTSVLVNGDLTPFDNFRFCEVDDFDFDVDLFFQLPEFGMWRNTTAKSPASITLMILPLKLGSRHRVYSRKYFFNFLCLIKKRY</sequence>
<dbReference type="Gene3D" id="3.30.730.10">
    <property type="entry name" value="AP2/ERF domain"/>
    <property type="match status" value="1"/>
</dbReference>
<evidence type="ECO:0000259" key="7">
    <source>
        <dbReference type="PROSITE" id="PS51032"/>
    </source>
</evidence>
<proteinExistence type="predicted"/>
<evidence type="ECO:0000313" key="8">
    <source>
        <dbReference type="EMBL" id="PHT78949.1"/>
    </source>
</evidence>
<evidence type="ECO:0000256" key="5">
    <source>
        <dbReference type="ARBA" id="ARBA00023163"/>
    </source>
</evidence>
<dbReference type="STRING" id="4072.A0A2G2ZAE7"/>
<reference evidence="8 9" key="1">
    <citation type="journal article" date="2014" name="Nat. Genet.">
        <title>Genome sequence of the hot pepper provides insights into the evolution of pungency in Capsicum species.</title>
        <authorList>
            <person name="Kim S."/>
            <person name="Park M."/>
            <person name="Yeom S.I."/>
            <person name="Kim Y.M."/>
            <person name="Lee J.M."/>
            <person name="Lee H.A."/>
            <person name="Seo E."/>
            <person name="Choi J."/>
            <person name="Cheong K."/>
            <person name="Kim K.T."/>
            <person name="Jung K."/>
            <person name="Lee G.W."/>
            <person name="Oh S.K."/>
            <person name="Bae C."/>
            <person name="Kim S.B."/>
            <person name="Lee H.Y."/>
            <person name="Kim S.Y."/>
            <person name="Kim M.S."/>
            <person name="Kang B.C."/>
            <person name="Jo Y.D."/>
            <person name="Yang H.B."/>
            <person name="Jeong H.J."/>
            <person name="Kang W.H."/>
            <person name="Kwon J.K."/>
            <person name="Shin C."/>
            <person name="Lim J.Y."/>
            <person name="Park J.H."/>
            <person name="Huh J.H."/>
            <person name="Kim J.S."/>
            <person name="Kim B.D."/>
            <person name="Cohen O."/>
            <person name="Paran I."/>
            <person name="Suh M.C."/>
            <person name="Lee S.B."/>
            <person name="Kim Y.K."/>
            <person name="Shin Y."/>
            <person name="Noh S.J."/>
            <person name="Park J."/>
            <person name="Seo Y.S."/>
            <person name="Kwon S.Y."/>
            <person name="Kim H.A."/>
            <person name="Park J.M."/>
            <person name="Kim H.J."/>
            <person name="Choi S.B."/>
            <person name="Bosland P.W."/>
            <person name="Reeves G."/>
            <person name="Jo S.H."/>
            <person name="Lee B.W."/>
            <person name="Cho H.T."/>
            <person name="Choi H.S."/>
            <person name="Lee M.S."/>
            <person name="Yu Y."/>
            <person name="Do Choi Y."/>
            <person name="Park B.S."/>
            <person name="van Deynze A."/>
            <person name="Ashrafi H."/>
            <person name="Hill T."/>
            <person name="Kim W.T."/>
            <person name="Pai H.S."/>
            <person name="Ahn H.K."/>
            <person name="Yeam I."/>
            <person name="Giovannoni J.J."/>
            <person name="Rose J.K."/>
            <person name="Sorensen I."/>
            <person name="Lee S.J."/>
            <person name="Kim R.W."/>
            <person name="Choi I.Y."/>
            <person name="Choi B.S."/>
            <person name="Lim J.S."/>
            <person name="Lee Y.H."/>
            <person name="Choi D."/>
        </authorList>
    </citation>
    <scope>NUCLEOTIDE SEQUENCE [LARGE SCALE GENOMIC DNA]</scope>
    <source>
        <strain evidence="9">cv. CM334</strain>
    </source>
</reference>
<dbReference type="GO" id="GO:0005634">
    <property type="term" value="C:nucleus"/>
    <property type="evidence" value="ECO:0000318"/>
    <property type="project" value="GO_Central"/>
</dbReference>